<dbReference type="EMBL" id="JADKYB010000004">
    <property type="protein sequence ID" value="MBM9504685.1"/>
    <property type="molecule type" value="Genomic_DNA"/>
</dbReference>
<evidence type="ECO:0000256" key="6">
    <source>
        <dbReference type="SAM" id="MobiDB-lite"/>
    </source>
</evidence>
<evidence type="ECO:0000313" key="9">
    <source>
        <dbReference type="EMBL" id="MBM9504685.1"/>
    </source>
</evidence>
<evidence type="ECO:0000256" key="2">
    <source>
        <dbReference type="ARBA" id="ARBA00022475"/>
    </source>
</evidence>
<accession>A0ABS2TMW5</accession>
<proteinExistence type="predicted"/>
<comment type="caution">
    <text evidence="9">The sequence shown here is derived from an EMBL/GenBank/DDBJ whole genome shotgun (WGS) entry which is preliminary data.</text>
</comment>
<dbReference type="PANTHER" id="PTHR36115:SF6">
    <property type="entry name" value="PROLINE-RICH ANTIGEN HOMOLOG"/>
    <property type="match status" value="1"/>
</dbReference>
<evidence type="ECO:0000256" key="1">
    <source>
        <dbReference type="ARBA" id="ARBA00004651"/>
    </source>
</evidence>
<name>A0ABS2TMW5_9ACTN</name>
<evidence type="ECO:0000256" key="7">
    <source>
        <dbReference type="SAM" id="Phobius"/>
    </source>
</evidence>
<evidence type="ECO:0000256" key="3">
    <source>
        <dbReference type="ARBA" id="ARBA00022692"/>
    </source>
</evidence>
<dbReference type="PANTHER" id="PTHR36115">
    <property type="entry name" value="PROLINE-RICH ANTIGEN HOMOLOG-RELATED"/>
    <property type="match status" value="1"/>
</dbReference>
<dbReference type="InterPro" id="IPR051791">
    <property type="entry name" value="Pra-immunoreactive"/>
</dbReference>
<dbReference type="Pfam" id="PF06271">
    <property type="entry name" value="RDD"/>
    <property type="match status" value="1"/>
</dbReference>
<gene>
    <name evidence="9" type="ORF">ITX44_09060</name>
</gene>
<evidence type="ECO:0000256" key="4">
    <source>
        <dbReference type="ARBA" id="ARBA00022989"/>
    </source>
</evidence>
<sequence>MPLCPLRPERARPHDVPRPRLRPLEGTRVSQPPGPNPYDGSPQQPPYGQPQQPYGYPQQNPYQQGGYGQPGYGQAPGYGYPGYAQQAPPPGYGYPSGPLPGMPPLAGWWARVGAVILDSLMFSLVPVGLIIAGNVQIAVKANDQTDKCDRLGISPCPSADVPGGAVALILIGFLLAVVAGFYLIYREGKTGQTPGKRIAGIRVLREYDGSNLGFGRAFGRKLLHFLDGICYIGYLWPIWDGKKQTFADKLVHSVVIKDQG</sequence>
<reference evidence="9 10" key="1">
    <citation type="submission" date="2021-01" db="EMBL/GenBank/DDBJ databases">
        <title>Streptomyces acididurans sp. nov., isolated from a peat swamp forest soil.</title>
        <authorList>
            <person name="Chantavorakit T."/>
            <person name="Duangmal K."/>
        </authorList>
    </citation>
    <scope>NUCLEOTIDE SEQUENCE [LARGE SCALE GENOMIC DNA]</scope>
    <source>
        <strain evidence="9 10">KK5PA1</strain>
    </source>
</reference>
<dbReference type="InterPro" id="IPR010432">
    <property type="entry name" value="RDD"/>
</dbReference>
<protein>
    <submittedName>
        <fullName evidence="9">RDD family protein</fullName>
    </submittedName>
</protein>
<feature type="compositionally biased region" description="Basic and acidic residues" evidence="6">
    <location>
        <begin position="7"/>
        <end position="25"/>
    </location>
</feature>
<feature type="region of interest" description="Disordered" evidence="6">
    <location>
        <begin position="1"/>
        <end position="71"/>
    </location>
</feature>
<evidence type="ECO:0000259" key="8">
    <source>
        <dbReference type="Pfam" id="PF06271"/>
    </source>
</evidence>
<dbReference type="Proteomes" id="UP000749040">
    <property type="component" value="Unassembled WGS sequence"/>
</dbReference>
<evidence type="ECO:0000256" key="5">
    <source>
        <dbReference type="ARBA" id="ARBA00023136"/>
    </source>
</evidence>
<keyword evidence="2" id="KW-1003">Cell membrane</keyword>
<comment type="subcellular location">
    <subcellularLocation>
        <location evidence="1">Cell membrane</location>
        <topology evidence="1">Multi-pass membrane protein</topology>
    </subcellularLocation>
</comment>
<keyword evidence="3 7" id="KW-0812">Transmembrane</keyword>
<feature type="transmembrane region" description="Helical" evidence="7">
    <location>
        <begin position="165"/>
        <end position="185"/>
    </location>
</feature>
<organism evidence="9 10">
    <name type="scientific">Actinacidiphila acididurans</name>
    <dbReference type="NCBI Taxonomy" id="2784346"/>
    <lineage>
        <taxon>Bacteria</taxon>
        <taxon>Bacillati</taxon>
        <taxon>Actinomycetota</taxon>
        <taxon>Actinomycetes</taxon>
        <taxon>Kitasatosporales</taxon>
        <taxon>Streptomycetaceae</taxon>
        <taxon>Actinacidiphila</taxon>
    </lineage>
</organism>
<feature type="transmembrane region" description="Helical" evidence="7">
    <location>
        <begin position="108"/>
        <end position="132"/>
    </location>
</feature>
<evidence type="ECO:0000313" key="10">
    <source>
        <dbReference type="Proteomes" id="UP000749040"/>
    </source>
</evidence>
<keyword evidence="10" id="KW-1185">Reference proteome</keyword>
<feature type="domain" description="RDD" evidence="8">
    <location>
        <begin position="105"/>
        <end position="250"/>
    </location>
</feature>
<keyword evidence="4 7" id="KW-1133">Transmembrane helix</keyword>
<feature type="compositionally biased region" description="Low complexity" evidence="6">
    <location>
        <begin position="49"/>
        <end position="64"/>
    </location>
</feature>
<keyword evidence="5 7" id="KW-0472">Membrane</keyword>